<feature type="compositionally biased region" description="Gly residues" evidence="1">
    <location>
        <begin position="151"/>
        <end position="170"/>
    </location>
</feature>
<reference evidence="2" key="1">
    <citation type="journal article" date="2005" name="Environ. Microbiol.">
        <title>Genetic and functional properties of uncultivated thermophilic crenarchaeotes from a subsurface gold mine as revealed by analysis of genome fragments.</title>
        <authorList>
            <person name="Nunoura T."/>
            <person name="Hirayama H."/>
            <person name="Takami H."/>
            <person name="Oida H."/>
            <person name="Nishi S."/>
            <person name="Shimamura S."/>
            <person name="Suzuki Y."/>
            <person name="Inagaki F."/>
            <person name="Takai K."/>
            <person name="Nealson K.H."/>
            <person name="Horikoshi K."/>
        </authorList>
    </citation>
    <scope>NUCLEOTIDE SEQUENCE</scope>
</reference>
<gene>
    <name evidence="2" type="ORF">HGMM_F40B03C18</name>
</gene>
<reference evidence="2" key="2">
    <citation type="journal article" date="2012" name="PLoS ONE">
        <title>A Deeply Branching Thermophilic Bacterium with an Ancient Acetyl-CoA Pathway Dominates a Subsurface Ecosystem.</title>
        <authorList>
            <person name="Takami H."/>
            <person name="Noguchi H."/>
            <person name="Takaki Y."/>
            <person name="Uchiyama I."/>
            <person name="Toyoda A."/>
            <person name="Nishi S."/>
            <person name="Chee G.-J."/>
            <person name="Arai W."/>
            <person name="Nunoura T."/>
            <person name="Itoh T."/>
            <person name="Hattori M."/>
            <person name="Takai K."/>
        </authorList>
    </citation>
    <scope>NUCLEOTIDE SEQUENCE</scope>
</reference>
<evidence type="ECO:0000313" key="2">
    <source>
        <dbReference type="EMBL" id="BAL56530.1"/>
    </source>
</evidence>
<sequence>MRRYSTGVWYDPWMDPCWGWRRSAWWGPSWYAWGPTWGWSYAWGYPAGWYYSYGWSPSWGYYADPYWSYYYGGYPVGGSTSSYRSNYRPRTYTAPSGGTVYTPPRGTIQSSSPTPPRRTNALPSYSRPGAGGSTIPSGGTYSPSGGRPSMSGGGTGGGIRSSGSGGVRPR</sequence>
<evidence type="ECO:0000256" key="1">
    <source>
        <dbReference type="SAM" id="MobiDB-lite"/>
    </source>
</evidence>
<proteinExistence type="predicted"/>
<name>H5SK44_9BACT</name>
<protein>
    <submittedName>
        <fullName evidence="2">Uncharacterized protein</fullName>
    </submittedName>
</protein>
<dbReference type="EMBL" id="AP011750">
    <property type="protein sequence ID" value="BAL56530.1"/>
    <property type="molecule type" value="Genomic_DNA"/>
</dbReference>
<accession>H5SK44</accession>
<dbReference type="AlphaFoldDB" id="H5SK44"/>
<feature type="region of interest" description="Disordered" evidence="1">
    <location>
        <begin position="94"/>
        <end position="170"/>
    </location>
</feature>
<organism evidence="2">
    <name type="scientific">uncultured Bacteroidota bacterium</name>
    <dbReference type="NCBI Taxonomy" id="152509"/>
    <lineage>
        <taxon>Bacteria</taxon>
        <taxon>Pseudomonadati</taxon>
        <taxon>Bacteroidota</taxon>
        <taxon>environmental samples</taxon>
    </lineage>
</organism>